<dbReference type="AlphaFoldDB" id="A0A0W1AN20"/>
<organism evidence="5 6">
    <name type="scientific">Legionella waltersii</name>
    <dbReference type="NCBI Taxonomy" id="66969"/>
    <lineage>
        <taxon>Bacteria</taxon>
        <taxon>Pseudomonadati</taxon>
        <taxon>Pseudomonadota</taxon>
        <taxon>Gammaproteobacteria</taxon>
        <taxon>Legionellales</taxon>
        <taxon>Legionellaceae</taxon>
        <taxon>Legionella</taxon>
    </lineage>
</organism>
<accession>A0A0W1AN20</accession>
<evidence type="ECO:0000259" key="4">
    <source>
        <dbReference type="Pfam" id="PF13439"/>
    </source>
</evidence>
<dbReference type="GO" id="GO:1901135">
    <property type="term" value="P:carbohydrate derivative metabolic process"/>
    <property type="evidence" value="ECO:0007669"/>
    <property type="project" value="UniProtKB-ARBA"/>
</dbReference>
<keyword evidence="2" id="KW-0808">Transferase</keyword>
<feature type="domain" description="Glycosyl transferase family 1" evidence="3">
    <location>
        <begin position="197"/>
        <end position="373"/>
    </location>
</feature>
<protein>
    <submittedName>
        <fullName evidence="5">CapM protein, capsular polysaccharide biosynthesis</fullName>
    </submittedName>
</protein>
<dbReference type="STRING" id="66969.Lwal_0215"/>
<keyword evidence="1" id="KW-0328">Glycosyltransferase</keyword>
<proteinExistence type="predicted"/>
<dbReference type="Proteomes" id="UP000054729">
    <property type="component" value="Unassembled WGS sequence"/>
</dbReference>
<evidence type="ECO:0000256" key="1">
    <source>
        <dbReference type="ARBA" id="ARBA00022676"/>
    </source>
</evidence>
<dbReference type="InterPro" id="IPR028098">
    <property type="entry name" value="Glyco_trans_4-like_N"/>
</dbReference>
<dbReference type="InterPro" id="IPR001296">
    <property type="entry name" value="Glyco_trans_1"/>
</dbReference>
<evidence type="ECO:0000259" key="3">
    <source>
        <dbReference type="Pfam" id="PF00534"/>
    </source>
</evidence>
<reference evidence="5 6" key="1">
    <citation type="submission" date="2015-11" db="EMBL/GenBank/DDBJ databases">
        <title>Genomic analysis of 38 Legionella species identifies large and diverse effector repertoires.</title>
        <authorList>
            <person name="Burstein D."/>
            <person name="Amaro F."/>
            <person name="Zusman T."/>
            <person name="Lifshitz Z."/>
            <person name="Cohen O."/>
            <person name="Gilbert J.A."/>
            <person name="Pupko T."/>
            <person name="Shuman H.A."/>
            <person name="Segal G."/>
        </authorList>
    </citation>
    <scope>NUCLEOTIDE SEQUENCE [LARGE SCALE GENOMIC DNA]</scope>
    <source>
        <strain evidence="5 6">ATCC 51914</strain>
    </source>
</reference>
<dbReference type="SUPFAM" id="SSF53756">
    <property type="entry name" value="UDP-Glycosyltransferase/glycogen phosphorylase"/>
    <property type="match status" value="1"/>
</dbReference>
<gene>
    <name evidence="5" type="primary">capM2_1</name>
    <name evidence="5" type="ORF">Lwal_0215</name>
</gene>
<comment type="caution">
    <text evidence="5">The sequence shown here is derived from an EMBL/GenBank/DDBJ whole genome shotgun (WGS) entry which is preliminary data.</text>
</comment>
<evidence type="ECO:0000313" key="5">
    <source>
        <dbReference type="EMBL" id="KTD82737.1"/>
    </source>
</evidence>
<dbReference type="Pfam" id="PF00534">
    <property type="entry name" value="Glycos_transf_1"/>
    <property type="match status" value="1"/>
</dbReference>
<dbReference type="EMBL" id="LNZB01000006">
    <property type="protein sequence ID" value="KTD82737.1"/>
    <property type="molecule type" value="Genomic_DNA"/>
</dbReference>
<dbReference type="GO" id="GO:0016757">
    <property type="term" value="F:glycosyltransferase activity"/>
    <property type="evidence" value="ECO:0007669"/>
    <property type="project" value="UniProtKB-KW"/>
</dbReference>
<dbReference type="Gene3D" id="3.40.50.2000">
    <property type="entry name" value="Glycogen Phosphorylase B"/>
    <property type="match status" value="2"/>
</dbReference>
<dbReference type="PANTHER" id="PTHR12526">
    <property type="entry name" value="GLYCOSYLTRANSFERASE"/>
    <property type="match status" value="1"/>
</dbReference>
<evidence type="ECO:0000256" key="2">
    <source>
        <dbReference type="ARBA" id="ARBA00022679"/>
    </source>
</evidence>
<dbReference type="PANTHER" id="PTHR12526:SF510">
    <property type="entry name" value="D-INOSITOL 3-PHOSPHATE GLYCOSYLTRANSFERASE"/>
    <property type="match status" value="1"/>
</dbReference>
<sequence length="401" mass="44496">MNILYLHGVSSFGGSTKSLLELYTQLKLLGVQGTALCPKGYSQKALLDAGMKTYSCMGVSQFDNTLYSHYKGLRWIILLRELVYLLPTICALLKIKLQKNHFDIIHANEITLLPIATIAKKLFKCPLIVHVRSVQRGDAKDRRTKWLFNFLKKKADAIVAIDETVKGSLPQYLTIQVIHNGINLPENIPAKSLVAGNELPKVGIVGMLLRLKGIYEYLEAARILIQEKQIKAQFVVVGENARSSKGLMAWVYKKLGFSDDIMGDMLAYIKQHQLENYFTVKGFVKDVRSIYSDLDILCFPSYLNAAGRPVFEAALYGIPSIVAISDPKSDTIIDNETGLCIKSACAASLANAIDALVTNPDERMRLGINAQKQAFLHFDIKANAKKMVTIYNNVLGAPPLS</sequence>
<dbReference type="PATRIC" id="fig|66969.6.peg.239"/>
<name>A0A0W1AN20_9GAMM</name>
<dbReference type="CDD" id="cd03801">
    <property type="entry name" value="GT4_PimA-like"/>
    <property type="match status" value="1"/>
</dbReference>
<evidence type="ECO:0000313" key="6">
    <source>
        <dbReference type="Proteomes" id="UP000054729"/>
    </source>
</evidence>
<dbReference type="OrthoDB" id="9795746at2"/>
<dbReference type="RefSeq" id="WP_065235635.1">
    <property type="nucleotide sequence ID" value="NZ_CAAAIQ010000003.1"/>
</dbReference>
<dbReference type="Pfam" id="PF13439">
    <property type="entry name" value="Glyco_transf_4"/>
    <property type="match status" value="1"/>
</dbReference>
<keyword evidence="6" id="KW-1185">Reference proteome</keyword>
<feature type="domain" description="Glycosyltransferase subfamily 4-like N-terminal" evidence="4">
    <location>
        <begin position="13"/>
        <end position="184"/>
    </location>
</feature>